<dbReference type="PANTHER" id="PTHR12947:SF19">
    <property type="entry name" value="AMSH-LIKE UBIQUITIN THIOESTERASE 1"/>
    <property type="match status" value="1"/>
</dbReference>
<sequence>MPTAAACPVDELECGLVKSSPDGLICSEDPLQLHISASVMDTFMKLAKSNTNKNLETCGVLAGSLVCPINSYLETCSIYDKCFTGYPGTYPEPQGSSRFRVMIAMDSFRVTDLGTDRLLGRVRVV</sequence>
<gene>
    <name evidence="1" type="ORF">K7X08_011252</name>
</gene>
<dbReference type="GO" id="GO:0070536">
    <property type="term" value="P:protein K63-linked deubiquitination"/>
    <property type="evidence" value="ECO:0007669"/>
    <property type="project" value="TreeGrafter"/>
</dbReference>
<protein>
    <submittedName>
        <fullName evidence="1">Uncharacterized protein</fullName>
    </submittedName>
</protein>
<keyword evidence="2" id="KW-1185">Reference proteome</keyword>
<dbReference type="Proteomes" id="UP001152561">
    <property type="component" value="Unassembled WGS sequence"/>
</dbReference>
<accession>A0A9Q1LYT6</accession>
<dbReference type="OrthoDB" id="3640at2759"/>
<evidence type="ECO:0000313" key="2">
    <source>
        <dbReference type="Proteomes" id="UP001152561"/>
    </source>
</evidence>
<name>A0A9Q1LYT6_9SOLA</name>
<dbReference type="GO" id="GO:0071108">
    <property type="term" value="P:protein K48-linked deubiquitination"/>
    <property type="evidence" value="ECO:0007669"/>
    <property type="project" value="TreeGrafter"/>
</dbReference>
<organism evidence="1 2">
    <name type="scientific">Anisodus acutangulus</name>
    <dbReference type="NCBI Taxonomy" id="402998"/>
    <lineage>
        <taxon>Eukaryota</taxon>
        <taxon>Viridiplantae</taxon>
        <taxon>Streptophyta</taxon>
        <taxon>Embryophyta</taxon>
        <taxon>Tracheophyta</taxon>
        <taxon>Spermatophyta</taxon>
        <taxon>Magnoliopsida</taxon>
        <taxon>eudicotyledons</taxon>
        <taxon>Gunneridae</taxon>
        <taxon>Pentapetalae</taxon>
        <taxon>asterids</taxon>
        <taxon>lamiids</taxon>
        <taxon>Solanales</taxon>
        <taxon>Solanaceae</taxon>
        <taxon>Solanoideae</taxon>
        <taxon>Hyoscyameae</taxon>
        <taxon>Anisodus</taxon>
    </lineage>
</organism>
<proteinExistence type="predicted"/>
<dbReference type="EMBL" id="JAJAGQ010000012">
    <property type="protein sequence ID" value="KAJ8547666.1"/>
    <property type="molecule type" value="Genomic_DNA"/>
</dbReference>
<evidence type="ECO:0000313" key="1">
    <source>
        <dbReference type="EMBL" id="KAJ8547666.1"/>
    </source>
</evidence>
<dbReference type="GO" id="GO:0005768">
    <property type="term" value="C:endosome"/>
    <property type="evidence" value="ECO:0007669"/>
    <property type="project" value="TreeGrafter"/>
</dbReference>
<dbReference type="GO" id="GO:0016020">
    <property type="term" value="C:membrane"/>
    <property type="evidence" value="ECO:0007669"/>
    <property type="project" value="TreeGrafter"/>
</dbReference>
<dbReference type="PANTHER" id="PTHR12947">
    <property type="entry name" value="AMSH-LIKE PROTEASE"/>
    <property type="match status" value="1"/>
</dbReference>
<reference evidence="2" key="1">
    <citation type="journal article" date="2023" name="Proc. Natl. Acad. Sci. U.S.A.">
        <title>Genomic and structural basis for evolution of tropane alkaloid biosynthesis.</title>
        <authorList>
            <person name="Wanga Y.-J."/>
            <person name="Taina T."/>
            <person name="Yua J.-Y."/>
            <person name="Lia J."/>
            <person name="Xua B."/>
            <person name="Chenc J."/>
            <person name="D'Auriad J.C."/>
            <person name="Huanga J.-P."/>
            <person name="Huanga S.-X."/>
        </authorList>
    </citation>
    <scope>NUCLEOTIDE SEQUENCE [LARGE SCALE GENOMIC DNA]</scope>
    <source>
        <strain evidence="2">cv. KIB-2019</strain>
    </source>
</reference>
<dbReference type="Gene3D" id="3.40.140.10">
    <property type="entry name" value="Cytidine Deaminase, domain 2"/>
    <property type="match status" value="1"/>
</dbReference>
<comment type="caution">
    <text evidence="1">The sequence shown here is derived from an EMBL/GenBank/DDBJ whole genome shotgun (WGS) entry which is preliminary data.</text>
</comment>
<dbReference type="AlphaFoldDB" id="A0A9Q1LYT6"/>